<dbReference type="InterPro" id="IPR036388">
    <property type="entry name" value="WH-like_DNA-bd_sf"/>
</dbReference>
<dbReference type="eggNOG" id="COG1846">
    <property type="taxonomic scope" value="Bacteria"/>
</dbReference>
<dbReference type="SUPFAM" id="SSF46785">
    <property type="entry name" value="Winged helix' DNA-binding domain"/>
    <property type="match status" value="1"/>
</dbReference>
<dbReference type="OrthoDB" id="4952043at2"/>
<gene>
    <name evidence="2" type="ordered locus">Caci_4271</name>
</gene>
<name>C7QI90_CATAD</name>
<evidence type="ECO:0000259" key="1">
    <source>
        <dbReference type="Pfam" id="PF13601"/>
    </source>
</evidence>
<proteinExistence type="predicted"/>
<dbReference type="AlphaFoldDB" id="C7QI90"/>
<organism evidence="2 3">
    <name type="scientific">Catenulispora acidiphila (strain DSM 44928 / JCM 14897 / NBRC 102108 / NRRL B-24433 / ID139908)</name>
    <dbReference type="NCBI Taxonomy" id="479433"/>
    <lineage>
        <taxon>Bacteria</taxon>
        <taxon>Bacillati</taxon>
        <taxon>Actinomycetota</taxon>
        <taxon>Actinomycetes</taxon>
        <taxon>Catenulisporales</taxon>
        <taxon>Catenulisporaceae</taxon>
        <taxon>Catenulispora</taxon>
    </lineage>
</organism>
<keyword evidence="3" id="KW-1185">Reference proteome</keyword>
<dbReference type="KEGG" id="cai:Caci_4271"/>
<dbReference type="Proteomes" id="UP000000851">
    <property type="component" value="Chromosome"/>
</dbReference>
<dbReference type="Gene3D" id="1.10.10.10">
    <property type="entry name" value="Winged helix-like DNA-binding domain superfamily/Winged helix DNA-binding domain"/>
    <property type="match status" value="1"/>
</dbReference>
<sequence length="114" mass="12035">MTTKSGAPDPDVLEPDEAFGTLPKLKLAAFLAGCAEAEFGTVAETCAIAGPTLSKAATALEEAGYVRIRKGHVGRRPRTWLSLTAEGRTAFDRHLAALARLTEAGRAQAENVQQ</sequence>
<dbReference type="STRING" id="479433.Caci_4271"/>
<protein>
    <recommendedName>
        <fullName evidence="1">Winged helix DNA-binding domain-containing protein</fullName>
    </recommendedName>
</protein>
<evidence type="ECO:0000313" key="3">
    <source>
        <dbReference type="Proteomes" id="UP000000851"/>
    </source>
</evidence>
<accession>C7QI90</accession>
<reference evidence="2 3" key="1">
    <citation type="journal article" date="2009" name="Stand. Genomic Sci.">
        <title>Complete genome sequence of Catenulispora acidiphila type strain (ID 139908).</title>
        <authorList>
            <person name="Copeland A."/>
            <person name="Lapidus A."/>
            <person name="Glavina Del Rio T."/>
            <person name="Nolan M."/>
            <person name="Lucas S."/>
            <person name="Chen F."/>
            <person name="Tice H."/>
            <person name="Cheng J.F."/>
            <person name="Bruce D."/>
            <person name="Goodwin L."/>
            <person name="Pitluck S."/>
            <person name="Mikhailova N."/>
            <person name="Pati A."/>
            <person name="Ivanova N."/>
            <person name="Mavromatis K."/>
            <person name="Chen A."/>
            <person name="Palaniappan K."/>
            <person name="Chain P."/>
            <person name="Land M."/>
            <person name="Hauser L."/>
            <person name="Chang Y.J."/>
            <person name="Jeffries C.D."/>
            <person name="Chertkov O."/>
            <person name="Brettin T."/>
            <person name="Detter J.C."/>
            <person name="Han C."/>
            <person name="Ali Z."/>
            <person name="Tindall B.J."/>
            <person name="Goker M."/>
            <person name="Bristow J."/>
            <person name="Eisen J.A."/>
            <person name="Markowitz V."/>
            <person name="Hugenholtz P."/>
            <person name="Kyrpides N.C."/>
            <person name="Klenk H.P."/>
        </authorList>
    </citation>
    <scope>NUCLEOTIDE SEQUENCE [LARGE SCALE GENOMIC DNA]</scope>
    <source>
        <strain evidence="3">DSM 44928 / JCM 14897 / NBRC 102108 / NRRL B-24433 / ID139908</strain>
    </source>
</reference>
<dbReference type="InterPro" id="IPR027395">
    <property type="entry name" value="WH_DNA-bd_dom"/>
</dbReference>
<dbReference type="PANTHER" id="PTHR37318:SF1">
    <property type="entry name" value="BSL7504 PROTEIN"/>
    <property type="match status" value="1"/>
</dbReference>
<dbReference type="InParanoid" id="C7QI90"/>
<dbReference type="Pfam" id="PF13601">
    <property type="entry name" value="HTH_34"/>
    <property type="match status" value="1"/>
</dbReference>
<dbReference type="RefSeq" id="WP_015792864.1">
    <property type="nucleotide sequence ID" value="NC_013131.1"/>
</dbReference>
<feature type="domain" description="Winged helix DNA-binding" evidence="1">
    <location>
        <begin position="25"/>
        <end position="101"/>
    </location>
</feature>
<dbReference type="PANTHER" id="PTHR37318">
    <property type="entry name" value="BSL7504 PROTEIN"/>
    <property type="match status" value="1"/>
</dbReference>
<evidence type="ECO:0000313" key="2">
    <source>
        <dbReference type="EMBL" id="ACU73135.1"/>
    </source>
</evidence>
<dbReference type="HOGENOM" id="CLU_142189_0_0_11"/>
<dbReference type="InterPro" id="IPR036390">
    <property type="entry name" value="WH_DNA-bd_sf"/>
</dbReference>
<dbReference type="EMBL" id="CP001700">
    <property type="protein sequence ID" value="ACU73135.1"/>
    <property type="molecule type" value="Genomic_DNA"/>
</dbReference>